<reference evidence="2" key="1">
    <citation type="journal article" date="2022" name="bioRxiv">
        <title>Sequencing and chromosome-scale assembly of the giantPleurodeles waltlgenome.</title>
        <authorList>
            <person name="Brown T."/>
            <person name="Elewa A."/>
            <person name="Iarovenko S."/>
            <person name="Subramanian E."/>
            <person name="Araus A.J."/>
            <person name="Petzold A."/>
            <person name="Susuki M."/>
            <person name="Suzuki K.-i.T."/>
            <person name="Hayashi T."/>
            <person name="Toyoda A."/>
            <person name="Oliveira C."/>
            <person name="Osipova E."/>
            <person name="Leigh N.D."/>
            <person name="Simon A."/>
            <person name="Yun M.H."/>
        </authorList>
    </citation>
    <scope>NUCLEOTIDE SEQUENCE</scope>
    <source>
        <strain evidence="2">20211129_DDA</strain>
        <tissue evidence="2">Liver</tissue>
    </source>
</reference>
<feature type="region of interest" description="Disordered" evidence="1">
    <location>
        <begin position="31"/>
        <end position="138"/>
    </location>
</feature>
<proteinExistence type="predicted"/>
<keyword evidence="3" id="KW-1185">Reference proteome</keyword>
<evidence type="ECO:0000256" key="1">
    <source>
        <dbReference type="SAM" id="MobiDB-lite"/>
    </source>
</evidence>
<evidence type="ECO:0000313" key="2">
    <source>
        <dbReference type="EMBL" id="KAJ1156708.1"/>
    </source>
</evidence>
<name>A0AAV7S0Z1_PLEWA</name>
<feature type="compositionally biased region" description="Basic and acidic residues" evidence="1">
    <location>
        <begin position="75"/>
        <end position="97"/>
    </location>
</feature>
<sequence length="177" mass="19659">MTGRFLVDDGVCRTMRLSTFNLFVVASASAKNENQAEPSLNVPEVYANDENTAESSVSAKKDNEGEPSLNVPETSVKDENTAEPTTETKKENRDEPSSKVPGTTGKPRKKKKRTTTPKKESQGEPSSEVPKKSRKVKKTTTVCWRVMYVKIEAKDLNREAWVLESKVLIRSNHDAAC</sequence>
<accession>A0AAV7S0Z1</accession>
<evidence type="ECO:0000313" key="3">
    <source>
        <dbReference type="Proteomes" id="UP001066276"/>
    </source>
</evidence>
<dbReference type="Proteomes" id="UP001066276">
    <property type="component" value="Chromosome 5"/>
</dbReference>
<dbReference type="EMBL" id="JANPWB010000009">
    <property type="protein sequence ID" value="KAJ1156708.1"/>
    <property type="molecule type" value="Genomic_DNA"/>
</dbReference>
<dbReference type="AlphaFoldDB" id="A0AAV7S0Z1"/>
<feature type="compositionally biased region" description="Basic residues" evidence="1">
    <location>
        <begin position="106"/>
        <end position="116"/>
    </location>
</feature>
<feature type="compositionally biased region" description="Polar residues" evidence="1">
    <location>
        <begin position="49"/>
        <end position="58"/>
    </location>
</feature>
<comment type="caution">
    <text evidence="2">The sequence shown here is derived from an EMBL/GenBank/DDBJ whole genome shotgun (WGS) entry which is preliminary data.</text>
</comment>
<organism evidence="2 3">
    <name type="scientific">Pleurodeles waltl</name>
    <name type="common">Iberian ribbed newt</name>
    <dbReference type="NCBI Taxonomy" id="8319"/>
    <lineage>
        <taxon>Eukaryota</taxon>
        <taxon>Metazoa</taxon>
        <taxon>Chordata</taxon>
        <taxon>Craniata</taxon>
        <taxon>Vertebrata</taxon>
        <taxon>Euteleostomi</taxon>
        <taxon>Amphibia</taxon>
        <taxon>Batrachia</taxon>
        <taxon>Caudata</taxon>
        <taxon>Salamandroidea</taxon>
        <taxon>Salamandridae</taxon>
        <taxon>Pleurodelinae</taxon>
        <taxon>Pleurodeles</taxon>
    </lineage>
</organism>
<gene>
    <name evidence="2" type="ORF">NDU88_009426</name>
</gene>
<protein>
    <submittedName>
        <fullName evidence="2">Uncharacterized protein</fullName>
    </submittedName>
</protein>